<gene>
    <name evidence="8" type="ORF">IPOD504_LOCUS16362</name>
</gene>
<evidence type="ECO:0000256" key="4">
    <source>
        <dbReference type="ARBA" id="ARBA00023157"/>
    </source>
</evidence>
<dbReference type="EMBL" id="OW152820">
    <property type="protein sequence ID" value="CAH2074949.1"/>
    <property type="molecule type" value="Genomic_DNA"/>
</dbReference>
<dbReference type="Pfam" id="PF00135">
    <property type="entry name" value="COesterase"/>
    <property type="match status" value="1"/>
</dbReference>
<evidence type="ECO:0000256" key="6">
    <source>
        <dbReference type="RuleBase" id="RU361235"/>
    </source>
</evidence>
<proteinExistence type="inferred from homology"/>
<evidence type="ECO:0000313" key="8">
    <source>
        <dbReference type="EMBL" id="CAH2074949.1"/>
    </source>
</evidence>
<evidence type="ECO:0000256" key="2">
    <source>
        <dbReference type="ARBA" id="ARBA00022487"/>
    </source>
</evidence>
<dbReference type="InterPro" id="IPR019826">
    <property type="entry name" value="Carboxylesterase_B_AS"/>
</dbReference>
<feature type="non-terminal residue" evidence="8">
    <location>
        <position position="1"/>
    </location>
</feature>
<protein>
    <recommendedName>
        <fullName evidence="6">Carboxylic ester hydrolase</fullName>
        <ecNumber evidence="6">3.1.1.-</ecNumber>
    </recommendedName>
</protein>
<dbReference type="Proteomes" id="UP000837857">
    <property type="component" value="Chromosome 8"/>
</dbReference>
<keyword evidence="9" id="KW-1185">Reference proteome</keyword>
<evidence type="ECO:0000256" key="5">
    <source>
        <dbReference type="ARBA" id="ARBA00023180"/>
    </source>
</evidence>
<dbReference type="InterPro" id="IPR029058">
    <property type="entry name" value="AB_hydrolase_fold"/>
</dbReference>
<keyword evidence="4" id="KW-1015">Disulfide bond</keyword>
<sequence length="538" mass="60649">MSKPVVTVKQGRLLGAKKKLYNGTPYYSFKGIPYAKPPIGKLRFKAPLPPEPWQGIYEATEHGPVCPQVDMNTGQYVEGSEDCLFLNVYTKSLRGDSRMPVMFFIHGGAYMSGSGDADMYGPEFLIRHDVVLVTINYRLELLGFLCLDIPEVPGNSGMKDQVAALRWVQSNIDRFGGDPENVTIFGESAGAASVTFHMLSPMSKGLFHKAIAQSGVCTSDWAQGTEGKARATRAAKFLGFQSSDGEQLLEFLQTAPVDKLAKLTFKSMTADEKHRGLPIHFAPVIERSFRNVEAFLTEAPMDALLAGNVNKVPLMCGYNSAEGLIMVQHQVKKLHFMNRNPSFYVPREIARKVPETVLIELGQRVKRFYAGGRDFHDKDLELLTNLMSDIHFGFGCHRFCHFYSSLNRSIYMYRFDCATDLNRFKELIGHADYKGASHVDELFYLFSNPLNRDCYEREDLRILVDKVTKLWTNFAKTGDPTPENSAKTKWRPYTASGREYLSIDKTLSMGTHAERERVEFWNRLYREAGLPAIASSKL</sequence>
<evidence type="ECO:0000256" key="3">
    <source>
        <dbReference type="ARBA" id="ARBA00022801"/>
    </source>
</evidence>
<evidence type="ECO:0000259" key="7">
    <source>
        <dbReference type="Pfam" id="PF00135"/>
    </source>
</evidence>
<dbReference type="InterPro" id="IPR002018">
    <property type="entry name" value="CarbesteraseB"/>
</dbReference>
<dbReference type="SUPFAM" id="SSF53474">
    <property type="entry name" value="alpha/beta-Hydrolases"/>
    <property type="match status" value="1"/>
</dbReference>
<accession>A0ABN8J4F8</accession>
<comment type="similarity">
    <text evidence="1 6">Belongs to the type-B carboxylesterase/lipase family.</text>
</comment>
<dbReference type="PROSITE" id="PS00122">
    <property type="entry name" value="CARBOXYLESTERASE_B_1"/>
    <property type="match status" value="1"/>
</dbReference>
<dbReference type="Gene3D" id="3.40.50.1820">
    <property type="entry name" value="alpha/beta hydrolase"/>
    <property type="match status" value="1"/>
</dbReference>
<evidence type="ECO:0000313" key="9">
    <source>
        <dbReference type="Proteomes" id="UP000837857"/>
    </source>
</evidence>
<organism evidence="8 9">
    <name type="scientific">Iphiclides podalirius</name>
    <name type="common">scarce swallowtail</name>
    <dbReference type="NCBI Taxonomy" id="110791"/>
    <lineage>
        <taxon>Eukaryota</taxon>
        <taxon>Metazoa</taxon>
        <taxon>Ecdysozoa</taxon>
        <taxon>Arthropoda</taxon>
        <taxon>Hexapoda</taxon>
        <taxon>Insecta</taxon>
        <taxon>Pterygota</taxon>
        <taxon>Neoptera</taxon>
        <taxon>Endopterygota</taxon>
        <taxon>Lepidoptera</taxon>
        <taxon>Glossata</taxon>
        <taxon>Ditrysia</taxon>
        <taxon>Papilionoidea</taxon>
        <taxon>Papilionidae</taxon>
        <taxon>Papilioninae</taxon>
        <taxon>Iphiclides</taxon>
    </lineage>
</organism>
<dbReference type="EC" id="3.1.1.-" evidence="6"/>
<keyword evidence="3 6" id="KW-0378">Hydrolase</keyword>
<name>A0ABN8J4F8_9NEOP</name>
<keyword evidence="5" id="KW-0325">Glycoprotein</keyword>
<dbReference type="PANTHER" id="PTHR43142">
    <property type="entry name" value="CARBOXYLIC ESTER HYDROLASE"/>
    <property type="match status" value="1"/>
</dbReference>
<dbReference type="PANTHER" id="PTHR43142:SF1">
    <property type="entry name" value="CARBOXYLIC ESTER HYDROLASE"/>
    <property type="match status" value="1"/>
</dbReference>
<feature type="domain" description="Carboxylesterase type B" evidence="7">
    <location>
        <begin position="3"/>
        <end position="521"/>
    </location>
</feature>
<evidence type="ECO:0000256" key="1">
    <source>
        <dbReference type="ARBA" id="ARBA00005964"/>
    </source>
</evidence>
<reference evidence="8" key="1">
    <citation type="submission" date="2022-03" db="EMBL/GenBank/DDBJ databases">
        <authorList>
            <person name="Martin H S."/>
        </authorList>
    </citation>
    <scope>NUCLEOTIDE SEQUENCE</scope>
</reference>
<keyword evidence="2" id="KW-0719">Serine esterase</keyword>